<gene>
    <name evidence="1" type="ORF">CU669_17940</name>
</gene>
<organism evidence="1 2">
    <name type="scientific">Paramagnetospirillum kuznetsovii</name>
    <dbReference type="NCBI Taxonomy" id="2053833"/>
    <lineage>
        <taxon>Bacteria</taxon>
        <taxon>Pseudomonadati</taxon>
        <taxon>Pseudomonadota</taxon>
        <taxon>Alphaproteobacteria</taxon>
        <taxon>Rhodospirillales</taxon>
        <taxon>Magnetospirillaceae</taxon>
        <taxon>Paramagnetospirillum</taxon>
    </lineage>
</organism>
<evidence type="ECO:0008006" key="3">
    <source>
        <dbReference type="Google" id="ProtNLM"/>
    </source>
</evidence>
<dbReference type="OrthoDB" id="506212at2"/>
<reference evidence="1 2" key="1">
    <citation type="submission" date="2017-11" db="EMBL/GenBank/DDBJ databases">
        <title>Draft genome sequence of magnetotactic bacterium Magnetospirillum kuznetsovii LBB-42.</title>
        <authorList>
            <person name="Grouzdev D.S."/>
            <person name="Rysina M.S."/>
            <person name="Baslerov R.V."/>
            <person name="Koziaeva V."/>
        </authorList>
    </citation>
    <scope>NUCLEOTIDE SEQUENCE [LARGE SCALE GENOMIC DNA]</scope>
    <source>
        <strain evidence="1 2">LBB-42</strain>
    </source>
</reference>
<evidence type="ECO:0000313" key="1">
    <source>
        <dbReference type="EMBL" id="RAU20525.1"/>
    </source>
</evidence>
<dbReference type="EMBL" id="PGTO01000021">
    <property type="protein sequence ID" value="RAU20525.1"/>
    <property type="molecule type" value="Genomic_DNA"/>
</dbReference>
<sequence>MTTEIASASCLTSILADWPDDRSLSVLEIGIIDASLSAMLDELAGPRVHRYLAIDAASPPPALAEDLDCRGHDLMRMNATDFAAISSEAFDLILAHAGHGIYPWMLRLAEGGVLVLEGGAVDDESQSVLRIAGPMIQSCTNLALAWNTDGLPSDSLAIRMLPTFEPGAMALLGTRLGIPLPAGDSAGLARVLGINSHSVFDAPAELERVAFRPPEAPAEWKLAVRSTLWHEDIDTRNRLIQTLISRDFGGDDDYQHLVENGWVRLNAPLGDIADIVRKADHLFATQAQKDDRYRGNNDERYRYVQNPILNLPELSRLLENQRINDLVRRYMGDDAIYSFGLLESMPAGVDVYDASGLWHHDKVGNRLKAFFLLCDVTLDGRPTLYASGSHLLDWPDYHYQGSRFSDAWTQRHLKTAPLTGKMGDVVLVDTNGLHRGNYEYKALGRQAFVAEYANLRKSWKLDCIGYFPDGIKPHRLPLGLNLDRTLVDRSELHLDGDAYAYGRQRLPGFFPNFN</sequence>
<dbReference type="Proteomes" id="UP000251075">
    <property type="component" value="Unassembled WGS sequence"/>
</dbReference>
<keyword evidence="2" id="KW-1185">Reference proteome</keyword>
<dbReference type="SUPFAM" id="SSF51197">
    <property type="entry name" value="Clavaminate synthase-like"/>
    <property type="match status" value="1"/>
</dbReference>
<proteinExistence type="predicted"/>
<accession>A0A364NUD5</accession>
<comment type="caution">
    <text evidence="1">The sequence shown here is derived from an EMBL/GenBank/DDBJ whole genome shotgun (WGS) entry which is preliminary data.</text>
</comment>
<name>A0A364NUD5_9PROT</name>
<dbReference type="AlphaFoldDB" id="A0A364NUD5"/>
<dbReference type="InterPro" id="IPR029063">
    <property type="entry name" value="SAM-dependent_MTases_sf"/>
</dbReference>
<protein>
    <recommendedName>
        <fullName evidence="3">Phytanoyl-CoA dioxygenase</fullName>
    </recommendedName>
</protein>
<dbReference type="SUPFAM" id="SSF53335">
    <property type="entry name" value="S-adenosyl-L-methionine-dependent methyltransferases"/>
    <property type="match status" value="1"/>
</dbReference>
<dbReference type="RefSeq" id="WP_112146969.1">
    <property type="nucleotide sequence ID" value="NZ_PGTO01000021.1"/>
</dbReference>
<evidence type="ECO:0000313" key="2">
    <source>
        <dbReference type="Proteomes" id="UP000251075"/>
    </source>
</evidence>
<dbReference type="Gene3D" id="2.60.120.620">
    <property type="entry name" value="q2cbj1_9rhob like domain"/>
    <property type="match status" value="1"/>
</dbReference>